<accession>A0A371PR78</accession>
<organism evidence="3 4">
    <name type="scientific">Streptomyces inhibens</name>
    <dbReference type="NCBI Taxonomy" id="2293571"/>
    <lineage>
        <taxon>Bacteria</taxon>
        <taxon>Bacillati</taxon>
        <taxon>Actinomycetota</taxon>
        <taxon>Actinomycetes</taxon>
        <taxon>Kitasatosporales</taxon>
        <taxon>Streptomycetaceae</taxon>
        <taxon>Streptomyces</taxon>
    </lineage>
</organism>
<evidence type="ECO:0000259" key="2">
    <source>
        <dbReference type="Pfam" id="PF00144"/>
    </source>
</evidence>
<dbReference type="PANTHER" id="PTHR46825">
    <property type="entry name" value="D-ALANYL-D-ALANINE-CARBOXYPEPTIDASE/ENDOPEPTIDASE AMPH"/>
    <property type="match status" value="1"/>
</dbReference>
<dbReference type="PANTHER" id="PTHR46825:SF7">
    <property type="entry name" value="D-ALANYL-D-ALANINE CARBOXYPEPTIDASE"/>
    <property type="match status" value="1"/>
</dbReference>
<proteinExistence type="predicted"/>
<gene>
    <name evidence="3" type="ORF">DY245_40925</name>
</gene>
<keyword evidence="4" id="KW-1185">Reference proteome</keyword>
<feature type="chain" id="PRO_5038786799" evidence="1">
    <location>
        <begin position="26"/>
        <end position="390"/>
    </location>
</feature>
<dbReference type="EMBL" id="QUAC01000471">
    <property type="protein sequence ID" value="REK84849.1"/>
    <property type="molecule type" value="Genomic_DNA"/>
</dbReference>
<dbReference type="InterPro" id="IPR012338">
    <property type="entry name" value="Beta-lactam/transpept-like"/>
</dbReference>
<dbReference type="AlphaFoldDB" id="A0A371PR78"/>
<evidence type="ECO:0000256" key="1">
    <source>
        <dbReference type="SAM" id="SignalP"/>
    </source>
</evidence>
<dbReference type="Gene3D" id="3.40.710.10">
    <property type="entry name" value="DD-peptidase/beta-lactamase superfamily"/>
    <property type="match status" value="1"/>
</dbReference>
<reference evidence="3 4" key="1">
    <citation type="submission" date="2018-08" db="EMBL/GenBank/DDBJ databases">
        <title>Streptomyces NEAU-D10 sp. nov., a novel Actinomycete isolated from soil.</title>
        <authorList>
            <person name="Jin L."/>
        </authorList>
    </citation>
    <scope>NUCLEOTIDE SEQUENCE [LARGE SCALE GENOMIC DNA]</scope>
    <source>
        <strain evidence="3 4">NEAU-D10</strain>
    </source>
</reference>
<keyword evidence="1" id="KW-0732">Signal</keyword>
<evidence type="ECO:0000313" key="4">
    <source>
        <dbReference type="Proteomes" id="UP000262477"/>
    </source>
</evidence>
<dbReference type="InterPro" id="IPR001466">
    <property type="entry name" value="Beta-lactam-related"/>
</dbReference>
<dbReference type="SUPFAM" id="SSF56601">
    <property type="entry name" value="beta-lactamase/transpeptidase-like"/>
    <property type="match status" value="1"/>
</dbReference>
<dbReference type="GO" id="GO:0016787">
    <property type="term" value="F:hydrolase activity"/>
    <property type="evidence" value="ECO:0007669"/>
    <property type="project" value="UniProtKB-KW"/>
</dbReference>
<evidence type="ECO:0000313" key="3">
    <source>
        <dbReference type="EMBL" id="REK84849.1"/>
    </source>
</evidence>
<dbReference type="Pfam" id="PF00144">
    <property type="entry name" value="Beta-lactamase"/>
    <property type="match status" value="1"/>
</dbReference>
<dbReference type="Proteomes" id="UP000262477">
    <property type="component" value="Unassembled WGS sequence"/>
</dbReference>
<comment type="caution">
    <text evidence="3">The sequence shown here is derived from an EMBL/GenBank/DDBJ whole genome shotgun (WGS) entry which is preliminary data.</text>
</comment>
<dbReference type="PROSITE" id="PS51257">
    <property type="entry name" value="PROKAR_LIPOPROTEIN"/>
    <property type="match status" value="1"/>
</dbReference>
<feature type="signal peptide" evidence="1">
    <location>
        <begin position="1"/>
        <end position="25"/>
    </location>
</feature>
<dbReference type="InterPro" id="IPR050491">
    <property type="entry name" value="AmpC-like"/>
</dbReference>
<keyword evidence="3" id="KW-0378">Hydrolase</keyword>
<protein>
    <submittedName>
        <fullName evidence="3">Class A beta-lactamase-related serine hydrolase</fullName>
    </submittedName>
</protein>
<feature type="domain" description="Beta-lactamase-related" evidence="2">
    <location>
        <begin position="61"/>
        <end position="375"/>
    </location>
</feature>
<name>A0A371PR78_STRIH</name>
<dbReference type="OrthoDB" id="5177574at2"/>
<sequence length="390" mass="41469">MHQRPSTLRRLAVAGVALAAITAGACVPVVMASPAVPQRAAVAASFDPAPMRDLLTRLPDPVVAGALVRVAGDGQAVPWTGTAGEVSRDAHFRIGSVTKIFTSTVVLQLAAEHRIAIDVSVRRYLPDLIPAAYGTVTVRELLDHTSGLPAPAGIPGPADGPGWWRKSVSPRDVVRDAFAAAESQGEGHPSKPGSVQQYNGVNTFVAGLLVEKVTGRTFNDELTRRIIRPLGLRNTSLPSSDDMSIATPHARVYVGTDEVTEQSPWAWAEGGMISTAADLDRFMTALFRGRLLPPAQQKLVFTVPDVPSAPTNTNCINRTSCFSAGGLMRVTLDNGVTVWGKTGSLPGWTNGVFTTRDLKRRVAYSLNPTGTASERPYVMTILNSAFNNAD</sequence>